<evidence type="ECO:0000256" key="6">
    <source>
        <dbReference type="ARBA" id="ARBA00022679"/>
    </source>
</evidence>
<comment type="function">
    <text evidence="1">Catalyzes the phosphorylation of riboflavin to FMN followed by the adenylation of FMN to FAD.</text>
</comment>
<dbReference type="GO" id="GO:0006747">
    <property type="term" value="P:FAD biosynthetic process"/>
    <property type="evidence" value="ECO:0007669"/>
    <property type="project" value="UniProtKB-UniRule"/>
</dbReference>
<dbReference type="GO" id="GO:0009398">
    <property type="term" value="P:FMN biosynthetic process"/>
    <property type="evidence" value="ECO:0007669"/>
    <property type="project" value="UniProtKB-UniRule"/>
</dbReference>
<dbReference type="Gene3D" id="2.40.30.30">
    <property type="entry name" value="Riboflavin kinase-like"/>
    <property type="match status" value="1"/>
</dbReference>
<dbReference type="PATRIC" id="fig|707241.3.peg.468"/>
<reference evidence="17 18" key="1">
    <citation type="journal article" date="2011" name="J. Biotechnol.">
        <title>The complete genome sequence of the dominant Sinorhizobium meliloti field isolate SM11 extends the S. meliloti pan-genome.</title>
        <authorList>
            <person name="Schneiker-Bekel S."/>
            <person name="Wibberg D."/>
            <person name="Bekel T."/>
            <person name="Blom J."/>
            <person name="Linke B."/>
            <person name="Neuweger H."/>
            <person name="Stiens M."/>
            <person name="Vorholter F.J."/>
            <person name="Weidner S."/>
            <person name="Goesmann A."/>
            <person name="Puhler A."/>
            <person name="Schluter A."/>
        </authorList>
    </citation>
    <scope>NUCLEOTIDE SEQUENCE [LARGE SCALE GENOMIC DNA]</scope>
    <source>
        <strain evidence="17 18">SM11</strain>
    </source>
</reference>
<dbReference type="Proteomes" id="UP000009045">
    <property type="component" value="Chromosome"/>
</dbReference>
<evidence type="ECO:0000256" key="14">
    <source>
        <dbReference type="ARBA" id="ARBA00049494"/>
    </source>
</evidence>
<keyword evidence="5 15" id="KW-0288">FMN</keyword>
<dbReference type="GO" id="GO:0005524">
    <property type="term" value="F:ATP binding"/>
    <property type="evidence" value="ECO:0007669"/>
    <property type="project" value="UniProtKB-UniRule"/>
</dbReference>
<keyword evidence="9 15" id="KW-0418">Kinase</keyword>
<dbReference type="SUPFAM" id="SSF52374">
    <property type="entry name" value="Nucleotidylyl transferase"/>
    <property type="match status" value="1"/>
</dbReference>
<comment type="catalytic activity">
    <reaction evidence="13 15">
        <text>riboflavin + ATP = FMN + ADP + H(+)</text>
        <dbReference type="Rhea" id="RHEA:14357"/>
        <dbReference type="ChEBI" id="CHEBI:15378"/>
        <dbReference type="ChEBI" id="CHEBI:30616"/>
        <dbReference type="ChEBI" id="CHEBI:57986"/>
        <dbReference type="ChEBI" id="CHEBI:58210"/>
        <dbReference type="ChEBI" id="CHEBI:456216"/>
        <dbReference type="EC" id="2.7.1.26"/>
    </reaction>
</comment>
<dbReference type="Pfam" id="PF06574">
    <property type="entry name" value="FAD_syn"/>
    <property type="match status" value="1"/>
</dbReference>
<dbReference type="SUPFAM" id="SSF82114">
    <property type="entry name" value="Riboflavin kinase-like"/>
    <property type="match status" value="1"/>
</dbReference>
<dbReference type="GO" id="GO:0009231">
    <property type="term" value="P:riboflavin biosynthetic process"/>
    <property type="evidence" value="ECO:0007669"/>
    <property type="project" value="InterPro"/>
</dbReference>
<evidence type="ECO:0000313" key="17">
    <source>
        <dbReference type="EMBL" id="AEH77732.1"/>
    </source>
</evidence>
<dbReference type="SMART" id="SM00904">
    <property type="entry name" value="Flavokinase"/>
    <property type="match status" value="1"/>
</dbReference>
<dbReference type="InterPro" id="IPR015864">
    <property type="entry name" value="FAD_synthase"/>
</dbReference>
<evidence type="ECO:0000256" key="3">
    <source>
        <dbReference type="ARBA" id="ARBA00005201"/>
    </source>
</evidence>
<dbReference type="GO" id="GO:0003919">
    <property type="term" value="F:FMN adenylyltransferase activity"/>
    <property type="evidence" value="ECO:0007669"/>
    <property type="project" value="UniProtKB-UniRule"/>
</dbReference>
<gene>
    <name evidence="17" type="primary">ribF</name>
    <name evidence="17" type="ordered locus">SM11_chr0451</name>
</gene>
<dbReference type="PANTHER" id="PTHR22749:SF6">
    <property type="entry name" value="RIBOFLAVIN KINASE"/>
    <property type="match status" value="1"/>
</dbReference>
<dbReference type="AlphaFoldDB" id="F7X9A8"/>
<evidence type="ECO:0000256" key="11">
    <source>
        <dbReference type="ARBA" id="ARBA00022840"/>
    </source>
</evidence>
<comment type="similarity">
    <text evidence="15">Belongs to the ribF family.</text>
</comment>
<dbReference type="EMBL" id="CP001830">
    <property type="protein sequence ID" value="AEH77732.1"/>
    <property type="molecule type" value="Genomic_DNA"/>
</dbReference>
<keyword evidence="6 15" id="KW-0808">Transferase</keyword>
<evidence type="ECO:0000259" key="16">
    <source>
        <dbReference type="SMART" id="SM00904"/>
    </source>
</evidence>
<dbReference type="InterPro" id="IPR023465">
    <property type="entry name" value="Riboflavin_kinase_dom_sf"/>
</dbReference>
<dbReference type="EC" id="2.7.7.2" evidence="15"/>
<keyword evidence="4 15" id="KW-0285">Flavoprotein</keyword>
<dbReference type="InterPro" id="IPR014729">
    <property type="entry name" value="Rossmann-like_a/b/a_fold"/>
</dbReference>
<dbReference type="Pfam" id="PF01687">
    <property type="entry name" value="Flavokinase"/>
    <property type="match status" value="1"/>
</dbReference>
<evidence type="ECO:0000256" key="8">
    <source>
        <dbReference type="ARBA" id="ARBA00022741"/>
    </source>
</evidence>
<dbReference type="PANTHER" id="PTHR22749">
    <property type="entry name" value="RIBOFLAVIN KINASE/FMN ADENYLYLTRANSFERASE"/>
    <property type="match status" value="1"/>
</dbReference>
<evidence type="ECO:0000256" key="1">
    <source>
        <dbReference type="ARBA" id="ARBA00002121"/>
    </source>
</evidence>
<dbReference type="PIRSF" id="PIRSF004491">
    <property type="entry name" value="FAD_Synth"/>
    <property type="match status" value="1"/>
</dbReference>
<dbReference type="UniPathway" id="UPA00277">
    <property type="reaction ID" value="UER00407"/>
</dbReference>
<evidence type="ECO:0000256" key="7">
    <source>
        <dbReference type="ARBA" id="ARBA00022695"/>
    </source>
</evidence>
<keyword evidence="7 15" id="KW-0548">Nucleotidyltransferase</keyword>
<dbReference type="FunFam" id="3.40.50.620:FF:000021">
    <property type="entry name" value="Riboflavin biosynthesis protein"/>
    <property type="match status" value="1"/>
</dbReference>
<dbReference type="UniPathway" id="UPA00276">
    <property type="reaction ID" value="UER00406"/>
</dbReference>
<dbReference type="NCBIfam" id="NF004160">
    <property type="entry name" value="PRK05627.1-3"/>
    <property type="match status" value="1"/>
</dbReference>
<dbReference type="GO" id="GO:0008531">
    <property type="term" value="F:riboflavin kinase activity"/>
    <property type="evidence" value="ECO:0007669"/>
    <property type="project" value="UniProtKB-UniRule"/>
</dbReference>
<dbReference type="KEGG" id="smx:SM11_chr0451"/>
<evidence type="ECO:0000256" key="12">
    <source>
        <dbReference type="ARBA" id="ARBA00023268"/>
    </source>
</evidence>
<comment type="catalytic activity">
    <reaction evidence="14 15">
        <text>FMN + ATP + H(+) = FAD + diphosphate</text>
        <dbReference type="Rhea" id="RHEA:17237"/>
        <dbReference type="ChEBI" id="CHEBI:15378"/>
        <dbReference type="ChEBI" id="CHEBI:30616"/>
        <dbReference type="ChEBI" id="CHEBI:33019"/>
        <dbReference type="ChEBI" id="CHEBI:57692"/>
        <dbReference type="ChEBI" id="CHEBI:58210"/>
        <dbReference type="EC" id="2.7.7.2"/>
    </reaction>
</comment>
<dbReference type="InterPro" id="IPR015865">
    <property type="entry name" value="Riboflavin_kinase_bac/euk"/>
</dbReference>
<evidence type="ECO:0000256" key="15">
    <source>
        <dbReference type="PIRNR" id="PIRNR004491"/>
    </source>
</evidence>
<protein>
    <recommendedName>
        <fullName evidence="15">Riboflavin biosynthesis protein</fullName>
    </recommendedName>
    <domain>
        <recommendedName>
            <fullName evidence="15">Riboflavin kinase</fullName>
            <ecNumber evidence="15">2.7.1.26</ecNumber>
        </recommendedName>
        <alternativeName>
            <fullName evidence="15">Flavokinase</fullName>
        </alternativeName>
    </domain>
    <domain>
        <recommendedName>
            <fullName evidence="15">FMN adenylyltransferase</fullName>
            <ecNumber evidence="15">2.7.7.2</ecNumber>
        </recommendedName>
        <alternativeName>
            <fullName evidence="15">FAD pyrophosphorylase</fullName>
        </alternativeName>
        <alternativeName>
            <fullName evidence="15">FAD synthase</fullName>
        </alternativeName>
    </domain>
</protein>
<evidence type="ECO:0000256" key="9">
    <source>
        <dbReference type="ARBA" id="ARBA00022777"/>
    </source>
</evidence>
<evidence type="ECO:0000256" key="13">
    <source>
        <dbReference type="ARBA" id="ARBA00047880"/>
    </source>
</evidence>
<evidence type="ECO:0000256" key="4">
    <source>
        <dbReference type="ARBA" id="ARBA00022630"/>
    </source>
</evidence>
<evidence type="ECO:0000256" key="5">
    <source>
        <dbReference type="ARBA" id="ARBA00022643"/>
    </source>
</evidence>
<accession>F7X9A8</accession>
<dbReference type="HOGENOM" id="CLU_048437_0_1_5"/>
<dbReference type="Gene3D" id="3.40.50.620">
    <property type="entry name" value="HUPs"/>
    <property type="match status" value="1"/>
</dbReference>
<evidence type="ECO:0000313" key="18">
    <source>
        <dbReference type="Proteomes" id="UP000009045"/>
    </source>
</evidence>
<keyword evidence="12" id="KW-0511">Multifunctional enzyme</keyword>
<feature type="domain" description="Riboflavin kinase" evidence="16">
    <location>
        <begin position="205"/>
        <end position="330"/>
    </location>
</feature>
<keyword evidence="8 15" id="KW-0547">Nucleotide-binding</keyword>
<keyword evidence="10 15" id="KW-0274">FAD</keyword>
<proteinExistence type="inferred from homology"/>
<dbReference type="InterPro" id="IPR023468">
    <property type="entry name" value="Riboflavin_kinase"/>
</dbReference>
<keyword evidence="11 15" id="KW-0067">ATP-binding</keyword>
<sequence length="345" mass="37884">MGPSRNGGCRGWHDGTIGMTVFHRNETRDPLPEHLRGGVVAIGNFDGVHRGHQSVLNRALEEAVKRAVPALVLTFEPHPRTVFRPDTPVFRLTPAPLKARILEGMGFGAVIEYPFDRSFSELSASDFIHSILREWLHASHVVTGFDFHFGKGREGGPAFLMAAGEREGFGVTLVDAFRDENAAVISSSFIRSLLADGDVPHAAGLLGYRYTVEAEVIDGKKLGRTLGYPTANMRLPPEAELKSGIYAVRFRRADGSLHDGVASFGRRPTVDSDGEALLETFVFDFSADLYGEICAVSFFGRLRDELKFDGLEPLMVQMRKDESEARALLAGVQPLSGIDRRLNFA</sequence>
<evidence type="ECO:0000256" key="10">
    <source>
        <dbReference type="ARBA" id="ARBA00022827"/>
    </source>
</evidence>
<dbReference type="CDD" id="cd02064">
    <property type="entry name" value="FAD_synthetase_N"/>
    <property type="match status" value="1"/>
</dbReference>
<dbReference type="NCBIfam" id="TIGR00083">
    <property type="entry name" value="ribF"/>
    <property type="match status" value="1"/>
</dbReference>
<comment type="pathway">
    <text evidence="2 15">Cofactor biosynthesis; FAD biosynthesis; FAD from FMN: step 1/1.</text>
</comment>
<organism evidence="17 18">
    <name type="scientific">Sinorhizobium meliloti (strain SM11)</name>
    <dbReference type="NCBI Taxonomy" id="707241"/>
    <lineage>
        <taxon>Bacteria</taxon>
        <taxon>Pseudomonadati</taxon>
        <taxon>Pseudomonadota</taxon>
        <taxon>Alphaproteobacteria</taxon>
        <taxon>Hyphomicrobiales</taxon>
        <taxon>Rhizobiaceae</taxon>
        <taxon>Sinorhizobium/Ensifer group</taxon>
        <taxon>Sinorhizobium</taxon>
    </lineage>
</organism>
<dbReference type="EC" id="2.7.1.26" evidence="15"/>
<dbReference type="InterPro" id="IPR002606">
    <property type="entry name" value="Riboflavin_kinase_bac"/>
</dbReference>
<dbReference type="NCBIfam" id="NF004159">
    <property type="entry name" value="PRK05627.1-2"/>
    <property type="match status" value="1"/>
</dbReference>
<evidence type="ECO:0000256" key="2">
    <source>
        <dbReference type="ARBA" id="ARBA00004726"/>
    </source>
</evidence>
<name>F7X9A8_SINMM</name>
<comment type="pathway">
    <text evidence="3 15">Cofactor biosynthesis; FMN biosynthesis; FMN from riboflavin (ATP route): step 1/1.</text>
</comment>